<feature type="non-terminal residue" evidence="2">
    <location>
        <position position="1"/>
    </location>
</feature>
<feature type="signal peptide" evidence="1">
    <location>
        <begin position="1"/>
        <end position="17"/>
    </location>
</feature>
<organism evidence="2 3">
    <name type="scientific">Toxoplasma gondii GAB2-2007-GAL-DOM2</name>
    <dbReference type="NCBI Taxonomy" id="1130820"/>
    <lineage>
        <taxon>Eukaryota</taxon>
        <taxon>Sar</taxon>
        <taxon>Alveolata</taxon>
        <taxon>Apicomplexa</taxon>
        <taxon>Conoidasida</taxon>
        <taxon>Coccidia</taxon>
        <taxon>Eucoccidiorida</taxon>
        <taxon>Eimeriorina</taxon>
        <taxon>Sarcocystidae</taxon>
        <taxon>Toxoplasma</taxon>
    </lineage>
</organism>
<evidence type="ECO:0000313" key="3">
    <source>
        <dbReference type="Proteomes" id="UP000028837"/>
    </source>
</evidence>
<reference evidence="2 3" key="1">
    <citation type="submission" date="2014-02" db="EMBL/GenBank/DDBJ databases">
        <authorList>
            <person name="Sibley D."/>
            <person name="Venepally P."/>
            <person name="Karamycheva S."/>
            <person name="Hadjithomas M."/>
            <person name="Khan A."/>
            <person name="Brunk B."/>
            <person name="Roos D."/>
            <person name="Caler E."/>
            <person name="Lorenzi H."/>
        </authorList>
    </citation>
    <scope>NUCLEOTIDE SEQUENCE [LARGE SCALE GENOMIC DNA]</scope>
    <source>
        <strain evidence="2 3">GAB2-2007-GAL-DOM2</strain>
    </source>
</reference>
<comment type="caution">
    <text evidence="2">The sequence shown here is derived from an EMBL/GenBank/DDBJ whole genome shotgun (WGS) entry which is preliminary data.</text>
</comment>
<accession>A0A086KKF8</accession>
<keyword evidence="1" id="KW-0732">Signal</keyword>
<dbReference type="Proteomes" id="UP000028837">
    <property type="component" value="Unassembled WGS sequence"/>
</dbReference>
<evidence type="ECO:0000256" key="1">
    <source>
        <dbReference type="SAM" id="SignalP"/>
    </source>
</evidence>
<protein>
    <submittedName>
        <fullName evidence="2">Toxoplasma gondii family C protein</fullName>
    </submittedName>
</protein>
<sequence length="69" mass="7737">LASVVLSIILGAIFLNSDRILITETTPSPNATYVTDDTSTLAWQLYLCTYRWRRNATRTVAIYGCHCVL</sequence>
<dbReference type="EMBL" id="AHZU02000400">
    <property type="protein sequence ID" value="KFG44876.1"/>
    <property type="molecule type" value="Genomic_DNA"/>
</dbReference>
<evidence type="ECO:0000313" key="2">
    <source>
        <dbReference type="EMBL" id="KFG44876.1"/>
    </source>
</evidence>
<gene>
    <name evidence="2" type="ORF">TGDOM2_228780B</name>
</gene>
<proteinExistence type="predicted"/>
<name>A0A086KKF8_TOXGO</name>
<dbReference type="AlphaFoldDB" id="A0A086KKF8"/>
<dbReference type="VEuPathDB" id="ToxoDB:TGDOM2_228780B"/>
<feature type="chain" id="PRO_5001809317" evidence="1">
    <location>
        <begin position="18"/>
        <end position="69"/>
    </location>
</feature>